<keyword evidence="2" id="KW-1133">Transmembrane helix</keyword>
<evidence type="ECO:0000256" key="2">
    <source>
        <dbReference type="SAM" id="Phobius"/>
    </source>
</evidence>
<feature type="domain" description="Capsule synthesis protein CapA" evidence="3">
    <location>
        <begin position="62"/>
        <end position="321"/>
    </location>
</feature>
<gene>
    <name evidence="4" type="ORF">SAMN02745751_01934</name>
</gene>
<organism evidence="4 5">
    <name type="scientific">Dethiosulfatibacter aminovorans DSM 17477</name>
    <dbReference type="NCBI Taxonomy" id="1121476"/>
    <lineage>
        <taxon>Bacteria</taxon>
        <taxon>Bacillati</taxon>
        <taxon>Bacillota</taxon>
        <taxon>Tissierellia</taxon>
        <taxon>Dethiosulfatibacter</taxon>
    </lineage>
</organism>
<dbReference type="PANTHER" id="PTHR33393:SF12">
    <property type="entry name" value="CAPSULE BIOSYNTHESIS PROTEIN CAPA"/>
    <property type="match status" value="1"/>
</dbReference>
<feature type="transmembrane region" description="Helical" evidence="2">
    <location>
        <begin position="12"/>
        <end position="33"/>
    </location>
</feature>
<dbReference type="EMBL" id="FQZL01000012">
    <property type="protein sequence ID" value="SHJ17711.1"/>
    <property type="molecule type" value="Genomic_DNA"/>
</dbReference>
<dbReference type="CDD" id="cd07381">
    <property type="entry name" value="MPP_CapA"/>
    <property type="match status" value="1"/>
</dbReference>
<evidence type="ECO:0000313" key="5">
    <source>
        <dbReference type="Proteomes" id="UP000184052"/>
    </source>
</evidence>
<dbReference type="PANTHER" id="PTHR33393">
    <property type="entry name" value="POLYGLUTAMINE SYNTHESIS ACCESSORY PROTEIN RV0574C-RELATED"/>
    <property type="match status" value="1"/>
</dbReference>
<dbReference type="AlphaFoldDB" id="A0A1M6H675"/>
<dbReference type="RefSeq" id="WP_073049374.1">
    <property type="nucleotide sequence ID" value="NZ_FQZL01000012.1"/>
</dbReference>
<evidence type="ECO:0000259" key="3">
    <source>
        <dbReference type="SMART" id="SM00854"/>
    </source>
</evidence>
<accession>A0A1M6H675</accession>
<dbReference type="InterPro" id="IPR019079">
    <property type="entry name" value="Capsule_synth_CapA"/>
</dbReference>
<protein>
    <submittedName>
        <fullName evidence="4">Poly-gamma-glutamate synthesis protein (Capsule biosynthesis protein)</fullName>
    </submittedName>
</protein>
<keyword evidence="2" id="KW-0472">Membrane</keyword>
<dbReference type="Proteomes" id="UP000184052">
    <property type="component" value="Unassembled WGS sequence"/>
</dbReference>
<dbReference type="Gene3D" id="3.60.21.10">
    <property type="match status" value="1"/>
</dbReference>
<sequence length="419" mass="47631">MRRKRRRLNPKAIIIVIVLAAAYILFTNIGGVFGSDELNLNDLNKEEMIVAEADVPKTQKITLAAAGDIIFHMSQIDSGYDEQTDSYDFDSFFEYVKPVIEAADIAVANFEGTTGGTSESYKAYPRFNIPDETLDAVKYAGFDVLSTANNHTLDTYKDGLIRTLDEIEERGMLAVGTYREKPESRVLYVEEKGIKLAFLSYTFSCNGMESTMTPEDLDAMVNIVNENYVLSDETEAAKILEDIEEAKEEGADVITAIMHWGNEYQKDPSIAQRELADLMFTNGVDLILGSHPHVIQDSKTLEYEGEKKFVVYSMGNFISNQRQETLDVYYPNLENYYTEDGVIINIEIEKDFETGITTLGEIEFVPTWVYRVEAPPLYDYDVIPVEEYLKNNSLNLDDYTLSRMERSFRDTMSKMNINQ</sequence>
<evidence type="ECO:0000313" key="4">
    <source>
        <dbReference type="EMBL" id="SHJ17711.1"/>
    </source>
</evidence>
<keyword evidence="5" id="KW-1185">Reference proteome</keyword>
<evidence type="ECO:0000256" key="1">
    <source>
        <dbReference type="ARBA" id="ARBA00005662"/>
    </source>
</evidence>
<name>A0A1M6H675_9FIRM</name>
<dbReference type="Pfam" id="PF09587">
    <property type="entry name" value="PGA_cap"/>
    <property type="match status" value="1"/>
</dbReference>
<dbReference type="OrthoDB" id="9810906at2"/>
<proteinExistence type="inferred from homology"/>
<dbReference type="SMART" id="SM00854">
    <property type="entry name" value="PGA_cap"/>
    <property type="match status" value="1"/>
</dbReference>
<dbReference type="STRING" id="1121476.SAMN02745751_01934"/>
<comment type="similarity">
    <text evidence="1">Belongs to the CapA family.</text>
</comment>
<reference evidence="4 5" key="1">
    <citation type="submission" date="2016-11" db="EMBL/GenBank/DDBJ databases">
        <authorList>
            <person name="Jaros S."/>
            <person name="Januszkiewicz K."/>
            <person name="Wedrychowicz H."/>
        </authorList>
    </citation>
    <scope>NUCLEOTIDE SEQUENCE [LARGE SCALE GENOMIC DNA]</scope>
    <source>
        <strain evidence="4 5">DSM 17477</strain>
    </source>
</reference>
<dbReference type="SUPFAM" id="SSF56300">
    <property type="entry name" value="Metallo-dependent phosphatases"/>
    <property type="match status" value="1"/>
</dbReference>
<dbReference type="InterPro" id="IPR052169">
    <property type="entry name" value="CW_Biosynth-Accessory"/>
</dbReference>
<dbReference type="InterPro" id="IPR029052">
    <property type="entry name" value="Metallo-depent_PP-like"/>
</dbReference>
<keyword evidence="2" id="KW-0812">Transmembrane</keyword>